<dbReference type="Proteomes" id="UP000249016">
    <property type="component" value="Unassembled WGS sequence"/>
</dbReference>
<organism evidence="1 2">
    <name type="scientific">Spirosoma telluris</name>
    <dbReference type="NCBI Taxonomy" id="2183553"/>
    <lineage>
        <taxon>Bacteria</taxon>
        <taxon>Pseudomonadati</taxon>
        <taxon>Bacteroidota</taxon>
        <taxon>Cytophagia</taxon>
        <taxon>Cytophagales</taxon>
        <taxon>Cytophagaceae</taxon>
        <taxon>Spirosoma</taxon>
    </lineage>
</organism>
<keyword evidence="2" id="KW-1185">Reference proteome</keyword>
<protein>
    <recommendedName>
        <fullName evidence="3">Nitrogen fixation protein</fullName>
    </recommendedName>
</protein>
<proteinExistence type="predicted"/>
<reference evidence="1 2" key="1">
    <citation type="submission" date="2018-06" db="EMBL/GenBank/DDBJ databases">
        <title>Spirosoma sp. HMF3257 Genome sequencing and assembly.</title>
        <authorList>
            <person name="Kang H."/>
            <person name="Cha I."/>
            <person name="Kim H."/>
            <person name="Kang J."/>
            <person name="Joh K."/>
        </authorList>
    </citation>
    <scope>NUCLEOTIDE SEQUENCE [LARGE SCALE GENOMIC DNA]</scope>
    <source>
        <strain evidence="1 2">HMF3257</strain>
    </source>
</reference>
<dbReference type="EMBL" id="QLII01000001">
    <property type="protein sequence ID" value="RAI76761.1"/>
    <property type="molecule type" value="Genomic_DNA"/>
</dbReference>
<accession>A0A327NMU8</accession>
<evidence type="ECO:0008006" key="3">
    <source>
        <dbReference type="Google" id="ProtNLM"/>
    </source>
</evidence>
<name>A0A327NMU8_9BACT</name>
<dbReference type="OrthoDB" id="571920at2"/>
<dbReference type="RefSeq" id="WP_111346721.1">
    <property type="nucleotide sequence ID" value="NZ_QLII01000001.1"/>
</dbReference>
<comment type="caution">
    <text evidence="1">The sequence shown here is derived from an EMBL/GenBank/DDBJ whole genome shotgun (WGS) entry which is preliminary data.</text>
</comment>
<evidence type="ECO:0000313" key="1">
    <source>
        <dbReference type="EMBL" id="RAI76761.1"/>
    </source>
</evidence>
<dbReference type="AlphaFoldDB" id="A0A327NMU8"/>
<evidence type="ECO:0000313" key="2">
    <source>
        <dbReference type="Proteomes" id="UP000249016"/>
    </source>
</evidence>
<sequence length="131" mass="14216">MKTSGSTLCPSSPAEAGGLLLGVVDAERLVRFLPEPEPMTASLTEAITAVDAPEQHFRFANRCIKSGCGQWSEGRCGVIDQVLNLNQHLSEAESLPRCAIRLRCRWYQQTGPTACVVCPFVVTDSIERVPA</sequence>
<gene>
    <name evidence="1" type="ORF">HMF3257_26000</name>
</gene>